<dbReference type="EMBL" id="CAJVPU010010320">
    <property type="protein sequence ID" value="CAG8604587.1"/>
    <property type="molecule type" value="Genomic_DNA"/>
</dbReference>
<evidence type="ECO:0000313" key="2">
    <source>
        <dbReference type="Proteomes" id="UP000789702"/>
    </source>
</evidence>
<evidence type="ECO:0000313" key="1">
    <source>
        <dbReference type="EMBL" id="CAG8604587.1"/>
    </source>
</evidence>
<accession>A0ACA9MRT2</accession>
<sequence>ANNQVMDDIVIKIESDTDKDNKIPINNISTDIKLEEHKIALLECKIKLRKEAAEVEAIKLQNQQLKRNMSLV</sequence>
<organism evidence="1 2">
    <name type="scientific">Dentiscutata heterogama</name>
    <dbReference type="NCBI Taxonomy" id="1316150"/>
    <lineage>
        <taxon>Eukaryota</taxon>
        <taxon>Fungi</taxon>
        <taxon>Fungi incertae sedis</taxon>
        <taxon>Mucoromycota</taxon>
        <taxon>Glomeromycotina</taxon>
        <taxon>Glomeromycetes</taxon>
        <taxon>Diversisporales</taxon>
        <taxon>Gigasporaceae</taxon>
        <taxon>Dentiscutata</taxon>
    </lineage>
</organism>
<name>A0ACA9MRT2_9GLOM</name>
<protein>
    <submittedName>
        <fullName evidence="1">14935_t:CDS:1</fullName>
    </submittedName>
</protein>
<gene>
    <name evidence="1" type="ORF">DHETER_LOCUS7391</name>
</gene>
<keyword evidence="2" id="KW-1185">Reference proteome</keyword>
<reference evidence="1" key="1">
    <citation type="submission" date="2021-06" db="EMBL/GenBank/DDBJ databases">
        <authorList>
            <person name="Kallberg Y."/>
            <person name="Tangrot J."/>
            <person name="Rosling A."/>
        </authorList>
    </citation>
    <scope>NUCLEOTIDE SEQUENCE</scope>
    <source>
        <strain evidence="1">IL203A</strain>
    </source>
</reference>
<comment type="caution">
    <text evidence="1">The sequence shown here is derived from an EMBL/GenBank/DDBJ whole genome shotgun (WGS) entry which is preliminary data.</text>
</comment>
<feature type="non-terminal residue" evidence="1">
    <location>
        <position position="1"/>
    </location>
</feature>
<proteinExistence type="predicted"/>
<dbReference type="Proteomes" id="UP000789702">
    <property type="component" value="Unassembled WGS sequence"/>
</dbReference>